<proteinExistence type="predicted"/>
<name>A0A6A4T4I4_SCOMX</name>
<feature type="compositionally biased region" description="Basic and acidic residues" evidence="1">
    <location>
        <begin position="41"/>
        <end position="63"/>
    </location>
</feature>
<comment type="caution">
    <text evidence="2">The sequence shown here is derived from an EMBL/GenBank/DDBJ whole genome shotgun (WGS) entry which is preliminary data.</text>
</comment>
<evidence type="ECO:0000256" key="1">
    <source>
        <dbReference type="SAM" id="MobiDB-lite"/>
    </source>
</evidence>
<gene>
    <name evidence="2" type="ORF">F2P81_008270</name>
</gene>
<organism evidence="2 3">
    <name type="scientific">Scophthalmus maximus</name>
    <name type="common">Turbot</name>
    <name type="synonym">Psetta maxima</name>
    <dbReference type="NCBI Taxonomy" id="52904"/>
    <lineage>
        <taxon>Eukaryota</taxon>
        <taxon>Metazoa</taxon>
        <taxon>Chordata</taxon>
        <taxon>Craniata</taxon>
        <taxon>Vertebrata</taxon>
        <taxon>Euteleostomi</taxon>
        <taxon>Actinopterygii</taxon>
        <taxon>Neopterygii</taxon>
        <taxon>Teleostei</taxon>
        <taxon>Neoteleostei</taxon>
        <taxon>Acanthomorphata</taxon>
        <taxon>Carangaria</taxon>
        <taxon>Pleuronectiformes</taxon>
        <taxon>Pleuronectoidei</taxon>
        <taxon>Scophthalmidae</taxon>
        <taxon>Scophthalmus</taxon>
    </lineage>
</organism>
<dbReference type="AlphaFoldDB" id="A0A6A4T4I4"/>
<evidence type="ECO:0000313" key="3">
    <source>
        <dbReference type="Proteomes" id="UP000438429"/>
    </source>
</evidence>
<sequence length="103" mass="11631">MLTAQDNSSGHHLNAHVDWKQHGAAHRNTNIGATTLPLPRLLHERSQEGEVQRHCVSTEEGKKKDPRRRDTRRPRPPPDAAVRGPATSKRRKRKRSTSSCTES</sequence>
<dbReference type="EMBL" id="VEVO01000007">
    <property type="protein sequence ID" value="KAF0040035.1"/>
    <property type="molecule type" value="Genomic_DNA"/>
</dbReference>
<protein>
    <submittedName>
        <fullName evidence="2">Uncharacterized protein</fullName>
    </submittedName>
</protein>
<accession>A0A6A4T4I4</accession>
<feature type="compositionally biased region" description="Basic residues" evidence="1">
    <location>
        <begin position="64"/>
        <end position="75"/>
    </location>
</feature>
<feature type="region of interest" description="Disordered" evidence="1">
    <location>
        <begin position="1"/>
        <end position="103"/>
    </location>
</feature>
<reference evidence="2 3" key="1">
    <citation type="submission" date="2019-06" db="EMBL/GenBank/DDBJ databases">
        <title>Draft genomes of female and male turbot (Scophthalmus maximus).</title>
        <authorList>
            <person name="Xu H."/>
            <person name="Xu X.-W."/>
            <person name="Shao C."/>
            <person name="Chen S."/>
        </authorList>
    </citation>
    <scope>NUCLEOTIDE SEQUENCE [LARGE SCALE GENOMIC DNA]</scope>
    <source>
        <strain evidence="2">Ysfricsl-2016a</strain>
        <tissue evidence="2">Blood</tissue>
    </source>
</reference>
<evidence type="ECO:0000313" key="2">
    <source>
        <dbReference type="EMBL" id="KAF0040035.1"/>
    </source>
</evidence>
<dbReference type="Proteomes" id="UP000438429">
    <property type="component" value="Unassembled WGS sequence"/>
</dbReference>
<feature type="compositionally biased region" description="Polar residues" evidence="1">
    <location>
        <begin position="1"/>
        <end position="11"/>
    </location>
</feature>